<dbReference type="GO" id="GO:0004930">
    <property type="term" value="F:G protein-coupled receptor activity"/>
    <property type="evidence" value="ECO:0007669"/>
    <property type="project" value="UniProtKB-KW"/>
</dbReference>
<protein>
    <recommendedName>
        <fullName evidence="15">G-protein coupled receptor family C group 6 member A</fullName>
    </recommendedName>
</protein>
<evidence type="ECO:0000313" key="20">
    <source>
        <dbReference type="Proteomes" id="UP000515152"/>
    </source>
</evidence>
<proteinExistence type="inferred from homology"/>
<feature type="transmembrane region" description="Helical" evidence="17">
    <location>
        <begin position="740"/>
        <end position="762"/>
    </location>
</feature>
<dbReference type="PANTHER" id="PTHR24061:SF5">
    <property type="entry name" value="G-PROTEIN COUPLED RECEPTOR FAMILY C GROUP 6 MEMBER A"/>
    <property type="match status" value="1"/>
</dbReference>
<comment type="subcellular location">
    <subcellularLocation>
        <location evidence="1">Cell membrane</location>
        <topology evidence="1">Multi-pass membrane protein</topology>
    </subcellularLocation>
</comment>
<keyword evidence="13" id="KW-0325">Glycoprotein</keyword>
<evidence type="ECO:0000256" key="18">
    <source>
        <dbReference type="SAM" id="SignalP"/>
    </source>
</evidence>
<name>A0A6P3VGD5_CLUHA</name>
<evidence type="ECO:0000256" key="5">
    <source>
        <dbReference type="ARBA" id="ARBA00022692"/>
    </source>
</evidence>
<keyword evidence="20" id="KW-1185">Reference proteome</keyword>
<evidence type="ECO:0000256" key="12">
    <source>
        <dbReference type="ARBA" id="ARBA00023170"/>
    </source>
</evidence>
<evidence type="ECO:0000256" key="13">
    <source>
        <dbReference type="ARBA" id="ARBA00023180"/>
    </source>
</evidence>
<dbReference type="InterPro" id="IPR011500">
    <property type="entry name" value="GPCR_3_9-Cys_dom"/>
</dbReference>
<dbReference type="AlphaFoldDB" id="A0A6P3VGD5"/>
<keyword evidence="7 18" id="KW-0732">Signal</keyword>
<evidence type="ECO:0000256" key="14">
    <source>
        <dbReference type="ARBA" id="ARBA00023224"/>
    </source>
</evidence>
<comment type="similarity">
    <text evidence="2">Belongs to the G-protein coupled receptor 3 family.</text>
</comment>
<evidence type="ECO:0000256" key="8">
    <source>
        <dbReference type="ARBA" id="ARBA00022989"/>
    </source>
</evidence>
<dbReference type="InterPro" id="IPR001828">
    <property type="entry name" value="ANF_lig-bd_rcpt"/>
</dbReference>
<evidence type="ECO:0000256" key="9">
    <source>
        <dbReference type="ARBA" id="ARBA00023040"/>
    </source>
</evidence>
<dbReference type="Pfam" id="PF01094">
    <property type="entry name" value="ANF_receptor"/>
    <property type="match status" value="1"/>
</dbReference>
<dbReference type="PROSITE" id="PS50259">
    <property type="entry name" value="G_PROTEIN_RECEP_F3_4"/>
    <property type="match status" value="1"/>
</dbReference>
<keyword evidence="6" id="KW-0716">Sensory transduction</keyword>
<keyword evidence="4" id="KW-1003">Cell membrane</keyword>
<evidence type="ECO:0000256" key="7">
    <source>
        <dbReference type="ARBA" id="ARBA00022729"/>
    </source>
</evidence>
<dbReference type="Gene3D" id="2.10.50.30">
    <property type="entry name" value="GPCR, family 3, nine cysteines domain"/>
    <property type="match status" value="1"/>
</dbReference>
<evidence type="ECO:0000256" key="11">
    <source>
        <dbReference type="ARBA" id="ARBA00023157"/>
    </source>
</evidence>
<dbReference type="Gene3D" id="3.40.50.2300">
    <property type="match status" value="2"/>
</dbReference>
<feature type="domain" description="G-protein coupled receptors family 3 profile" evidence="19">
    <location>
        <begin position="585"/>
        <end position="847"/>
    </location>
</feature>
<feature type="signal peptide" evidence="18">
    <location>
        <begin position="1"/>
        <end position="32"/>
    </location>
</feature>
<dbReference type="GO" id="GO:0005886">
    <property type="term" value="C:plasma membrane"/>
    <property type="evidence" value="ECO:0007669"/>
    <property type="project" value="UniProtKB-SubCell"/>
</dbReference>
<dbReference type="InterPro" id="IPR017978">
    <property type="entry name" value="GPCR_3_C"/>
</dbReference>
<dbReference type="FunFam" id="2.10.50.30:FF:000004">
    <property type="entry name" value="Taste receptor type 1 member 3-like protein"/>
    <property type="match status" value="1"/>
</dbReference>
<evidence type="ECO:0000256" key="16">
    <source>
        <dbReference type="SAM" id="MobiDB-lite"/>
    </source>
</evidence>
<feature type="transmembrane region" description="Helical" evidence="17">
    <location>
        <begin position="585"/>
        <end position="608"/>
    </location>
</feature>
<dbReference type="OrthoDB" id="425344at2759"/>
<dbReference type="PRINTS" id="PR00248">
    <property type="entry name" value="GPCRMGR"/>
</dbReference>
<feature type="transmembrane region" description="Helical" evidence="17">
    <location>
        <begin position="696"/>
        <end position="716"/>
    </location>
</feature>
<feature type="transmembrane region" description="Helical" evidence="17">
    <location>
        <begin position="774"/>
        <end position="797"/>
    </location>
</feature>
<evidence type="ECO:0000256" key="2">
    <source>
        <dbReference type="ARBA" id="ARBA00007242"/>
    </source>
</evidence>
<evidence type="ECO:0000256" key="3">
    <source>
        <dbReference type="ARBA" id="ARBA00011748"/>
    </source>
</evidence>
<dbReference type="Pfam" id="PF07562">
    <property type="entry name" value="NCD3G"/>
    <property type="match status" value="1"/>
</dbReference>
<dbReference type="GeneID" id="105889781"/>
<keyword evidence="10 17" id="KW-0472">Membrane</keyword>
<feature type="compositionally biased region" description="Polar residues" evidence="16">
    <location>
        <begin position="874"/>
        <end position="886"/>
    </location>
</feature>
<accession>A0A6P3VGD5</accession>
<dbReference type="FunFam" id="3.40.50.2300:FF:000152">
    <property type="entry name" value="G protein-coupled receptor class C group 6 member A"/>
    <property type="match status" value="1"/>
</dbReference>
<comment type="subunit">
    <text evidence="3">Homodimer; disulfide-linked.</text>
</comment>
<sequence length="945" mass="105177">MRCTKRSREMTTCTGLCYMCLVIVASWGSLECSHYTEPLVATKDGDIIVGGIFPVHESVNFNDNYDGRPSERTCTRYSEARLLQALMLVEAVESINRSPLLGNLTLGYRIVDSCSDVTTAVAVTQRFLYDSVCPQEVWKRDGWYNSRPTSPSRPVNVVIGGYHSEISIAVARQLSIHQIPQISYGSTAGILSDKSRFPAFMRTVPEDNYQAQAIVDILEDHGWNWVGLVTTDGDYGRYAAQRFQYHAKKKGICIAFTEVLPDILDDTDQKRVIGEIIQNIENDTRIRVIVSFAKPDHMMYIFQNLTLNAKGRIWIASDNWATSERSVEDLTLSDIGVVFGVNLKSGNTSNFEKYLEGLDPDPDAHQNNTMLQWFLLRDGKGKGMVQPELGETLKKSIYPYAAFSVGLAVRAIASAVAKLCANRDCRGGKGFAPWELKSALRKGTFEYESNGTQYKFNNRGDLETGYDVTLWKQNGGQVYMNDIVAGYRINTCKLYFVNDGNMKIYKVVGNMTSECSASCDPGSIKVIPKDKQVCCFECTACPPNYFCNDTNAVKCLPCEDSQWSEEGSTMCLDKSVVFFSWKEDFAIVLLSFAVLGVIITLVVLVLFLAQWSTPVVKASVGPFSLLLLLSLLGTFTSTVLFVGRPNDLQCQARQVLFGISFTLCVSCILVKSFKILLAFQIDPSVRLILDKLFQPYLIIAACVAVQVAICTVWLIMSPPKYSEEYKEGGVILLQCDESSFLFFGLMLAYIGLLSLIGFAIAFKGRKLPYCYNEAKYITFGLLIYLICFVLFGPIYAHAPPGKFLPAVEMIVILFSAYGILGALFLPKCYTMCFKKECNTKEAFRQNVRNYACRTSLEPPSISLTDSSDLEEQSRGSLKGSSSQTSLVPRESFDGVSTFYEVTPVLGISTTHLSPDSPAPTKPEEPRFLMPANRKKKALVRRATTD</sequence>
<organism evidence="20 21">
    <name type="scientific">Clupea harengus</name>
    <name type="common">Atlantic herring</name>
    <dbReference type="NCBI Taxonomy" id="7950"/>
    <lineage>
        <taxon>Eukaryota</taxon>
        <taxon>Metazoa</taxon>
        <taxon>Chordata</taxon>
        <taxon>Craniata</taxon>
        <taxon>Vertebrata</taxon>
        <taxon>Euteleostomi</taxon>
        <taxon>Actinopterygii</taxon>
        <taxon>Neopterygii</taxon>
        <taxon>Teleostei</taxon>
        <taxon>Clupei</taxon>
        <taxon>Clupeiformes</taxon>
        <taxon>Clupeoidei</taxon>
        <taxon>Clupeidae</taxon>
        <taxon>Clupea</taxon>
    </lineage>
</organism>
<dbReference type="Pfam" id="PF00003">
    <property type="entry name" value="7tm_3"/>
    <property type="match status" value="1"/>
</dbReference>
<keyword evidence="9" id="KW-0297">G-protein coupled receptor</keyword>
<evidence type="ECO:0000256" key="15">
    <source>
        <dbReference type="ARBA" id="ARBA00039774"/>
    </source>
</evidence>
<feature type="chain" id="PRO_5027865125" description="G-protein coupled receptor family C group 6 member A" evidence="18">
    <location>
        <begin position="33"/>
        <end position="945"/>
    </location>
</feature>
<dbReference type="PRINTS" id="PR01176">
    <property type="entry name" value="GABABRECEPTR"/>
</dbReference>
<dbReference type="InterPro" id="IPR038550">
    <property type="entry name" value="GPCR_3_9-Cys_sf"/>
</dbReference>
<keyword evidence="12" id="KW-0675">Receptor</keyword>
<evidence type="ECO:0000256" key="17">
    <source>
        <dbReference type="SAM" id="Phobius"/>
    </source>
</evidence>
<evidence type="ECO:0000259" key="19">
    <source>
        <dbReference type="PROSITE" id="PS50259"/>
    </source>
</evidence>
<dbReference type="PANTHER" id="PTHR24061">
    <property type="entry name" value="CALCIUM-SENSING RECEPTOR-RELATED"/>
    <property type="match status" value="1"/>
</dbReference>
<dbReference type="InterPro" id="IPR000337">
    <property type="entry name" value="GPCR_3"/>
</dbReference>
<keyword evidence="6" id="KW-0552">Olfaction</keyword>
<feature type="region of interest" description="Disordered" evidence="16">
    <location>
        <begin position="908"/>
        <end position="945"/>
    </location>
</feature>
<keyword evidence="8 17" id="KW-1133">Transmembrane helix</keyword>
<reference evidence="21" key="1">
    <citation type="submission" date="2025-08" db="UniProtKB">
        <authorList>
            <consortium name="RefSeq"/>
        </authorList>
    </citation>
    <scope>IDENTIFICATION</scope>
</reference>
<keyword evidence="5 17" id="KW-0812">Transmembrane</keyword>
<dbReference type="InterPro" id="IPR028082">
    <property type="entry name" value="Peripla_BP_I"/>
</dbReference>
<dbReference type="RefSeq" id="XP_012671162.2">
    <property type="nucleotide sequence ID" value="XM_012815708.3"/>
</dbReference>
<dbReference type="Proteomes" id="UP000515152">
    <property type="component" value="Chromosome 15"/>
</dbReference>
<feature type="transmembrane region" description="Helical" evidence="17">
    <location>
        <begin position="655"/>
        <end position="676"/>
    </location>
</feature>
<dbReference type="GO" id="GO:0007608">
    <property type="term" value="P:sensory perception of smell"/>
    <property type="evidence" value="ECO:0007669"/>
    <property type="project" value="UniProtKB-KW"/>
</dbReference>
<feature type="region of interest" description="Disordered" evidence="16">
    <location>
        <begin position="863"/>
        <end position="887"/>
    </location>
</feature>
<dbReference type="KEGG" id="char:105889781"/>
<feature type="transmembrane region" description="Helical" evidence="17">
    <location>
        <begin position="620"/>
        <end position="643"/>
    </location>
</feature>
<evidence type="ECO:0000256" key="1">
    <source>
        <dbReference type="ARBA" id="ARBA00004651"/>
    </source>
</evidence>
<keyword evidence="14" id="KW-0807">Transducer</keyword>
<feature type="transmembrane region" description="Helical" evidence="17">
    <location>
        <begin position="803"/>
        <end position="825"/>
    </location>
</feature>
<evidence type="ECO:0000256" key="6">
    <source>
        <dbReference type="ARBA" id="ARBA00022725"/>
    </source>
</evidence>
<evidence type="ECO:0000313" key="21">
    <source>
        <dbReference type="RefSeq" id="XP_012671162.2"/>
    </source>
</evidence>
<gene>
    <name evidence="21" type="primary">LOC105889781</name>
</gene>
<evidence type="ECO:0000256" key="4">
    <source>
        <dbReference type="ARBA" id="ARBA00022475"/>
    </source>
</evidence>
<keyword evidence="11" id="KW-1015">Disulfide bond</keyword>
<dbReference type="InterPro" id="IPR000068">
    <property type="entry name" value="GPCR_3_Ca_sens_rcpt-rel"/>
</dbReference>
<evidence type="ECO:0000256" key="10">
    <source>
        <dbReference type="ARBA" id="ARBA00023136"/>
    </source>
</evidence>
<dbReference type="SUPFAM" id="SSF53822">
    <property type="entry name" value="Periplasmic binding protein-like I"/>
    <property type="match status" value="1"/>
</dbReference>